<evidence type="ECO:0000313" key="2">
    <source>
        <dbReference type="Proteomes" id="UP000198656"/>
    </source>
</evidence>
<reference evidence="2" key="1">
    <citation type="submission" date="2016-10" db="EMBL/GenBank/DDBJ databases">
        <authorList>
            <person name="Varghese N."/>
            <person name="Submissions S."/>
        </authorList>
    </citation>
    <scope>NUCLEOTIDE SEQUENCE [LARGE SCALE GENOMIC DNA]</scope>
    <source>
        <strain evidence="2">DSM 8344</strain>
    </source>
</reference>
<dbReference type="OrthoDB" id="2053977at2"/>
<gene>
    <name evidence="1" type="ORF">SAMN05443529_103127</name>
</gene>
<dbReference type="RefSeq" id="WP_092330233.1">
    <property type="nucleotide sequence ID" value="NZ_FNCP01000003.1"/>
</dbReference>
<protein>
    <submittedName>
        <fullName evidence="1">Uncharacterized protein</fullName>
    </submittedName>
</protein>
<dbReference type="GO" id="GO:0046872">
    <property type="term" value="F:metal ion binding"/>
    <property type="evidence" value="ECO:0007669"/>
    <property type="project" value="InterPro"/>
</dbReference>
<proteinExistence type="predicted"/>
<evidence type="ECO:0000313" key="1">
    <source>
        <dbReference type="EMBL" id="SDG46204.1"/>
    </source>
</evidence>
<dbReference type="Proteomes" id="UP000198656">
    <property type="component" value="Unassembled WGS sequence"/>
</dbReference>
<organism evidence="1 2">
    <name type="scientific">Desulfosporosinus hippei DSM 8344</name>
    <dbReference type="NCBI Taxonomy" id="1121419"/>
    <lineage>
        <taxon>Bacteria</taxon>
        <taxon>Bacillati</taxon>
        <taxon>Bacillota</taxon>
        <taxon>Clostridia</taxon>
        <taxon>Eubacteriales</taxon>
        <taxon>Desulfitobacteriaceae</taxon>
        <taxon>Desulfosporosinus</taxon>
    </lineage>
</organism>
<dbReference type="SUPFAM" id="SSF55008">
    <property type="entry name" value="HMA, heavy metal-associated domain"/>
    <property type="match status" value="1"/>
</dbReference>
<dbReference type="AlphaFoldDB" id="A0A1G7UFE4"/>
<dbReference type="EMBL" id="FNCP01000003">
    <property type="protein sequence ID" value="SDG46204.1"/>
    <property type="molecule type" value="Genomic_DNA"/>
</dbReference>
<dbReference type="STRING" id="1121419.SAMN05443529_103127"/>
<accession>A0A1G7UFE4</accession>
<sequence length="124" mass="14181">MILIENLYDYLIKIHVVHSLPGRLRLAIPSIREIPKAWQVDTFSVVELIEAIPGVNEATYSYVSGSAVILYDANIINEKKIIKHLKTMIRIVGAHRNQLEKTKVDQLGITVEKMKEVIKREMCL</sequence>
<dbReference type="Pfam" id="PF19991">
    <property type="entry name" value="HMA_2"/>
    <property type="match status" value="1"/>
</dbReference>
<name>A0A1G7UFE4_9FIRM</name>
<dbReference type="InterPro" id="IPR036163">
    <property type="entry name" value="HMA_dom_sf"/>
</dbReference>
<keyword evidence="2" id="KW-1185">Reference proteome</keyword>